<evidence type="ECO:0000313" key="8">
    <source>
        <dbReference type="EMBL" id="EMM7457256.1"/>
    </source>
</evidence>
<accession>A0A0D7LVS2</accession>
<reference evidence="14 17" key="3">
    <citation type="submission" date="2017-04" db="EMBL/GenBank/DDBJ databases">
        <title>Emergence of KPC-2-producing Citrobacter isolates from sediments of a Chinese river.</title>
        <authorList>
            <person name="Zheng B."/>
        </authorList>
    </citation>
    <scope>NUCLEOTIDE SEQUENCE [LARGE SCALE GENOMIC DNA]</scope>
    <source>
        <strain evidence="14 17">C191</strain>
    </source>
</reference>
<dbReference type="GO" id="GO:0019543">
    <property type="term" value="P:propionate catabolic process"/>
    <property type="evidence" value="ECO:0007669"/>
    <property type="project" value="InterPro"/>
</dbReference>
<dbReference type="Proteomes" id="UP001169574">
    <property type="component" value="Unassembled WGS sequence"/>
</dbReference>
<evidence type="ECO:0000313" key="13">
    <source>
        <dbReference type="EMBL" id="MDW2759349.1"/>
    </source>
</evidence>
<evidence type="ECO:0000313" key="17">
    <source>
        <dbReference type="Proteomes" id="UP000215827"/>
    </source>
</evidence>
<keyword evidence="6 7" id="KW-0067">ATP-binding</keyword>
<evidence type="ECO:0000313" key="18">
    <source>
        <dbReference type="Proteomes" id="UP000512222"/>
    </source>
</evidence>
<reference evidence="18" key="5">
    <citation type="submission" date="2020-06" db="EMBL/GenBank/DDBJ databases">
        <title>REHAB project genomes.</title>
        <authorList>
            <person name="Shaw L.P."/>
        </authorList>
    </citation>
    <scope>NUCLEOTIDE SEQUENCE [LARGE SCALE GENOMIC DNA]</scope>
    <source>
        <strain evidence="18">RHBSTW-00370</strain>
    </source>
</reference>
<evidence type="ECO:0000313" key="16">
    <source>
        <dbReference type="Proteomes" id="UP000050520"/>
    </source>
</evidence>
<dbReference type="EMBL" id="JAWPBU010000012">
    <property type="protein sequence ID" value="MDW2759349.1"/>
    <property type="molecule type" value="Genomic_DNA"/>
</dbReference>
<evidence type="ECO:0000313" key="11">
    <source>
        <dbReference type="EMBL" id="HBH7043736.1"/>
    </source>
</evidence>
<dbReference type="Proteomes" id="UP000050520">
    <property type="component" value="Unassembled WGS sequence"/>
</dbReference>
<dbReference type="InterPro" id="IPR024896">
    <property type="entry name" value="Propionate_kinase_PduW"/>
</dbReference>
<dbReference type="HAMAP" id="MF_00020">
    <property type="entry name" value="Acetate_kinase"/>
    <property type="match status" value="1"/>
</dbReference>
<comment type="catalytic activity">
    <reaction evidence="7">
        <text>propanoate + ATP = propanoyl phosphate + ADP</text>
        <dbReference type="Rhea" id="RHEA:23148"/>
        <dbReference type="ChEBI" id="CHEBI:17272"/>
        <dbReference type="ChEBI" id="CHEBI:30616"/>
        <dbReference type="ChEBI" id="CHEBI:58933"/>
        <dbReference type="ChEBI" id="CHEBI:456216"/>
        <dbReference type="EC" id="2.7.2.15"/>
    </reaction>
</comment>
<dbReference type="CDD" id="cd24010">
    <property type="entry name" value="ASKHA_NBD_AcK_PK"/>
    <property type="match status" value="1"/>
</dbReference>
<dbReference type="STRING" id="1333848.CFNIH1_21280"/>
<dbReference type="Proteomes" id="UP000885148">
    <property type="component" value="Unassembled WGS sequence"/>
</dbReference>
<dbReference type="HAMAP" id="MF_01882">
    <property type="entry name" value="Propion_kin_subfam2"/>
    <property type="match status" value="1"/>
</dbReference>
<dbReference type="EMBL" id="CP056573">
    <property type="protein sequence ID" value="QLV30161.1"/>
    <property type="molecule type" value="Genomic_DNA"/>
</dbReference>
<reference evidence="10" key="6">
    <citation type="submission" date="2020-09" db="EMBL/GenBank/DDBJ databases">
        <authorList>
            <consortium name="NCBI Pathogen Detection Project"/>
        </authorList>
    </citation>
    <scope>NUCLEOTIDE SEQUENCE</scope>
    <source>
        <strain evidence="11">91871</strain>
        <strain evidence="10">O50</strain>
    </source>
</reference>
<protein>
    <recommendedName>
        <fullName evidence="7">Propionate kinase</fullName>
        <ecNumber evidence="7">2.7.2.15</ecNumber>
    </recommendedName>
</protein>
<dbReference type="UniPathway" id="UPA00621"/>
<comment type="subcellular location">
    <subcellularLocation>
        <location evidence="7">Cytoplasm</location>
    </subcellularLocation>
</comment>
<name>A0A0D7LVS2_CITFR</name>
<evidence type="ECO:0000256" key="3">
    <source>
        <dbReference type="ARBA" id="ARBA00022679"/>
    </source>
</evidence>
<evidence type="ECO:0000313" key="9">
    <source>
        <dbReference type="EMBL" id="EMN4146975.1"/>
    </source>
</evidence>
<dbReference type="EMBL" id="ABLGCN030000003">
    <property type="protein sequence ID" value="EMM7457256.1"/>
    <property type="molecule type" value="Genomic_DNA"/>
</dbReference>
<dbReference type="GO" id="GO:0051144">
    <property type="term" value="P:1,2-propanediol catabolic process"/>
    <property type="evidence" value="ECO:0007669"/>
    <property type="project" value="UniProtKB-UniPathway"/>
</dbReference>
<dbReference type="EMBL" id="NEFA01000026">
    <property type="protein sequence ID" value="OYR00968.1"/>
    <property type="molecule type" value="Genomic_DNA"/>
</dbReference>
<dbReference type="Gene3D" id="3.30.420.40">
    <property type="match status" value="2"/>
</dbReference>
<dbReference type="GO" id="GO:0005524">
    <property type="term" value="F:ATP binding"/>
    <property type="evidence" value="ECO:0007669"/>
    <property type="project" value="UniProtKB-KW"/>
</dbReference>
<reference evidence="12 16" key="2">
    <citation type="journal article" date="2017" name="PLoS ONE">
        <title>Genomic and phenotypic characterisation of fluoroquinolone resistance mechanisms in Enterobacteriaceae in Durban, South Africa.</title>
        <authorList>
            <person name="Osei Sekyere J."/>
            <person name="Amoako D.G."/>
        </authorList>
    </citation>
    <scope>NUCLEOTIDE SEQUENCE [LARGE SCALE GENOMIC DNA]</scope>
    <source>
        <strain evidence="12 16">ST62:944112508</strain>
    </source>
</reference>
<evidence type="ECO:0000313" key="14">
    <source>
        <dbReference type="EMBL" id="OYR00968.1"/>
    </source>
</evidence>
<dbReference type="Proteomes" id="UP001278087">
    <property type="component" value="Unassembled WGS sequence"/>
</dbReference>
<dbReference type="InterPro" id="IPR000890">
    <property type="entry name" value="Aliphatic_acid_kin_short-chain"/>
</dbReference>
<dbReference type="Proteomes" id="UP000215827">
    <property type="component" value="Unassembled WGS sequence"/>
</dbReference>
<evidence type="ECO:0000256" key="6">
    <source>
        <dbReference type="ARBA" id="ARBA00022840"/>
    </source>
</evidence>
<evidence type="ECO:0000313" key="12">
    <source>
        <dbReference type="EMBL" id="KPR54806.1"/>
    </source>
</evidence>
<organism evidence="10">
    <name type="scientific">Citrobacter freundii</name>
    <dbReference type="NCBI Taxonomy" id="546"/>
    <lineage>
        <taxon>Bacteria</taxon>
        <taxon>Pseudomonadati</taxon>
        <taxon>Pseudomonadota</taxon>
        <taxon>Gammaproteobacteria</taxon>
        <taxon>Enterobacterales</taxon>
        <taxon>Enterobacteriaceae</taxon>
        <taxon>Citrobacter</taxon>
        <taxon>Citrobacter freundii complex</taxon>
    </lineage>
</organism>
<dbReference type="Proteomes" id="UP000512222">
    <property type="component" value="Chromosome"/>
</dbReference>
<dbReference type="OrthoDB" id="9802453at2"/>
<keyword evidence="4 7" id="KW-0547">Nucleotide-binding</keyword>
<dbReference type="NCBIfam" id="NF009063">
    <property type="entry name" value="PRK12397.1"/>
    <property type="match status" value="1"/>
</dbReference>
<sequence length="404" mass="43738">MSHKIMAINAGSSSLKFQLLAMPQGEMICQGLIERIGLSDAQVTLKTPAQKWQETLPVADHREAVTLLLEKLLNHHIISSLEEIDGVGHRVAHGGESFKDSALVTDETLAEIERLAELAPLHNPVNALGIAVFRQLLPKTPAVAVFDTAFHQTLDEPSFIYPLPWRYYVELGIRRYGFHGTSHKYVSSQLAEKLGVPLSALRVVCCHLGNGSSICAIKGGQSVNTSMGFTPQSGVMMGTRSGDIDPSILPWIALREGKTPQQLNQLLNNESGLLGVSGISPDYRDVEHAADTGNHQAALALTLFAERIRATIGSYIMQMGGLDALVFTGGIGENSARARAAICRNLNFLGLAVDEEKNQRNATFIQTENAMVKVAVINTNEELMIAQDVMRLAISETVTLGIPA</sequence>
<dbReference type="EMBL" id="ABKLER030000021">
    <property type="protein sequence ID" value="EMN4146975.1"/>
    <property type="molecule type" value="Genomic_DNA"/>
</dbReference>
<evidence type="ECO:0000256" key="5">
    <source>
        <dbReference type="ARBA" id="ARBA00022777"/>
    </source>
</evidence>
<dbReference type="InterPro" id="IPR004372">
    <property type="entry name" value="Ac/propionate_kinase"/>
</dbReference>
<dbReference type="EMBL" id="DAESCB010000015">
    <property type="protein sequence ID" value="HBH7043736.1"/>
    <property type="molecule type" value="Genomic_DNA"/>
</dbReference>
<dbReference type="InterPro" id="IPR043129">
    <property type="entry name" value="ATPase_NBD"/>
</dbReference>
<dbReference type="Pfam" id="PF00871">
    <property type="entry name" value="Acetate_kinase"/>
    <property type="match status" value="1"/>
</dbReference>
<gene>
    <name evidence="7" type="primary">pduW</name>
    <name evidence="12" type="ORF">AN672_14565</name>
    <name evidence="14" type="ORF">B9P89_19710</name>
    <name evidence="15" type="ORF">HV178_09255</name>
    <name evidence="10" type="ORF">I9Y29_000252</name>
    <name evidence="11" type="ORF">KV121_003849</name>
    <name evidence="8" type="ORF">P7U51_001741</name>
    <name evidence="9" type="ORF">PQQ21_004284</name>
    <name evidence="13" type="ORF">RYZ67_12765</name>
</gene>
<dbReference type="GO" id="GO:0008776">
    <property type="term" value="F:acetate kinase activity"/>
    <property type="evidence" value="ECO:0007669"/>
    <property type="project" value="TreeGrafter"/>
</dbReference>
<dbReference type="RefSeq" id="WP_003030191.1">
    <property type="nucleotide sequence ID" value="NZ_AP026940.1"/>
</dbReference>
<dbReference type="GO" id="GO:0008980">
    <property type="term" value="F:propionate kinase activity"/>
    <property type="evidence" value="ECO:0007669"/>
    <property type="project" value="UniProtKB-UniRule"/>
</dbReference>
<dbReference type="GO" id="GO:0006083">
    <property type="term" value="P:acetate metabolic process"/>
    <property type="evidence" value="ECO:0007669"/>
    <property type="project" value="TreeGrafter"/>
</dbReference>
<dbReference type="PANTHER" id="PTHR21060:SF15">
    <property type="entry name" value="ACETATE KINASE-RELATED"/>
    <property type="match status" value="1"/>
</dbReference>
<dbReference type="InterPro" id="IPR023865">
    <property type="entry name" value="Aliphatic_acid_kinase_CS"/>
</dbReference>
<proteinExistence type="inferred from homology"/>
<evidence type="ECO:0000313" key="10">
    <source>
        <dbReference type="EMBL" id="HAT3895876.1"/>
    </source>
</evidence>
<keyword evidence="5 7" id="KW-0418">Kinase</keyword>
<dbReference type="PROSITE" id="PS01075">
    <property type="entry name" value="ACETATE_KINASE_1"/>
    <property type="match status" value="1"/>
</dbReference>
<reference evidence="13" key="8">
    <citation type="submission" date="2023-10" db="EMBL/GenBank/DDBJ databases">
        <title>Fecal carriage and genetic characteristics of carbapenem-resistant Enterobacterales among healthy adults from four provinces of China.</title>
        <authorList>
            <person name="Li Y."/>
            <person name="Zhang R."/>
        </authorList>
    </citation>
    <scope>NUCLEOTIDE SEQUENCE</scope>
    <source>
        <strain evidence="13">HN-136</strain>
    </source>
</reference>
<comment type="similarity">
    <text evidence="7">Belongs to the acetokinase family. PduW subfamily.</text>
</comment>
<dbReference type="EMBL" id="DACSXJ010000001">
    <property type="protein sequence ID" value="HAT3895876.1"/>
    <property type="molecule type" value="Genomic_DNA"/>
</dbReference>
<evidence type="ECO:0000256" key="7">
    <source>
        <dbReference type="HAMAP-Rule" id="MF_01882"/>
    </source>
</evidence>
<dbReference type="PIRSF" id="PIRSF000722">
    <property type="entry name" value="Acetate_prop_kin"/>
    <property type="match status" value="1"/>
</dbReference>
<evidence type="ECO:0000313" key="15">
    <source>
        <dbReference type="EMBL" id="QLV30161.1"/>
    </source>
</evidence>
<keyword evidence="2 7" id="KW-0963">Cytoplasm</keyword>
<dbReference type="PROSITE" id="PS01076">
    <property type="entry name" value="ACETATE_KINASE_2"/>
    <property type="match status" value="1"/>
</dbReference>
<reference evidence="10" key="4">
    <citation type="journal article" date="2018" name="Genome Biol.">
        <title>SKESA: strategic k-mer extension for scrupulous assemblies.</title>
        <authorList>
            <person name="Souvorov A."/>
            <person name="Agarwala R."/>
            <person name="Lipman D.J."/>
        </authorList>
    </citation>
    <scope>NUCLEOTIDE SEQUENCE</scope>
    <source>
        <strain evidence="11">91871</strain>
        <strain evidence="10">O50</strain>
    </source>
</reference>
<dbReference type="PANTHER" id="PTHR21060">
    <property type="entry name" value="ACETATE KINASE"/>
    <property type="match status" value="1"/>
</dbReference>
<dbReference type="NCBIfam" id="TIGR00016">
    <property type="entry name" value="ackA"/>
    <property type="match status" value="1"/>
</dbReference>
<dbReference type="GO" id="GO:0005737">
    <property type="term" value="C:cytoplasm"/>
    <property type="evidence" value="ECO:0007669"/>
    <property type="project" value="UniProtKB-SubCell"/>
</dbReference>
<dbReference type="EC" id="2.7.2.15" evidence="7"/>
<reference evidence="15" key="7">
    <citation type="journal article" date="2021" name="Microb. Genom.">
        <title>A genomic epidemiological study shows that prevalence of antimicrobial resistance in Enterobacterales is associated with the livestock host, as well as antimicrobial usage.</title>
        <authorList>
            <person name="AbuOun M."/>
            <person name="Jones H."/>
            <person name="Stubberfield E."/>
            <person name="Gilson D."/>
            <person name="Shaw L.P."/>
            <person name="Hubbard A.T.M."/>
            <person name="Chau K.K."/>
            <person name="Sebra R."/>
            <person name="Peto T.E.A."/>
            <person name="Crook D.W."/>
            <person name="Read D.S."/>
            <person name="Gweon H.S."/>
            <person name="Walker A.S."/>
            <person name="Stoesser N."/>
            <person name="Smith R.P."/>
            <person name="Anjum M.F."/>
            <person name="On Behalf Of The Rehab Consortium."/>
        </authorList>
    </citation>
    <scope>NUCLEOTIDE SEQUENCE</scope>
    <source>
        <strain evidence="15">RHBSTW-00370</strain>
    </source>
</reference>
<evidence type="ECO:0000256" key="1">
    <source>
        <dbReference type="ARBA" id="ARBA00004836"/>
    </source>
</evidence>
<keyword evidence="3 7" id="KW-0808">Transferase</keyword>
<dbReference type="AlphaFoldDB" id="A0A0D7LVS2"/>
<dbReference type="SUPFAM" id="SSF53067">
    <property type="entry name" value="Actin-like ATPase domain"/>
    <property type="match status" value="2"/>
</dbReference>
<dbReference type="PRINTS" id="PR00471">
    <property type="entry name" value="ACETATEKNASE"/>
</dbReference>
<reference evidence="8" key="9">
    <citation type="submission" date="2024-02" db="EMBL/GenBank/DDBJ databases">
        <authorList>
            <consortium name="Clinical and Environmental Microbiology Branch: Whole genome sequencing antimicrobial resistance pathogens in the healthcare setting"/>
        </authorList>
    </citation>
    <scope>NUCLEOTIDE SEQUENCE</scope>
    <source>
        <strain evidence="9">2023GN-00102</strain>
        <strain evidence="8">Whole organism</strain>
    </source>
</reference>
<dbReference type="Proteomes" id="UP000855471">
    <property type="component" value="Unassembled WGS sequence"/>
</dbReference>
<evidence type="ECO:0000256" key="2">
    <source>
        <dbReference type="ARBA" id="ARBA00022490"/>
    </source>
</evidence>
<comment type="pathway">
    <text evidence="1">Polyol metabolism; 1,2-propanediol degradation.</text>
</comment>
<dbReference type="EMBL" id="LJEB01000061">
    <property type="protein sequence ID" value="KPR54806.1"/>
    <property type="molecule type" value="Genomic_DNA"/>
</dbReference>
<evidence type="ECO:0000256" key="4">
    <source>
        <dbReference type="ARBA" id="ARBA00022741"/>
    </source>
</evidence>
<reference evidence="16" key="1">
    <citation type="submission" date="2015-09" db="EMBL/GenBank/DDBJ databases">
        <title>Prevalence of NDMs in South Africa.</title>
        <authorList>
            <person name="Osei Sekyere J."/>
            <person name="Govinden U."/>
            <person name="Essack S."/>
            <person name="Haldorsen B."/>
            <person name="Samuelsen O."/>
            <person name="Aasnaes B."/>
            <person name="Sundsfjord A."/>
        </authorList>
    </citation>
    <scope>NUCLEOTIDE SEQUENCE [LARGE SCALE GENOMIC DNA]</scope>
    <source>
        <strain evidence="16">ST62:944112508</strain>
    </source>
</reference>